<proteinExistence type="inferred from homology"/>
<feature type="domain" description="Peptidase M28" evidence="4">
    <location>
        <begin position="427"/>
        <end position="596"/>
    </location>
</feature>
<evidence type="ECO:0000259" key="4">
    <source>
        <dbReference type="Pfam" id="PF04389"/>
    </source>
</evidence>
<dbReference type="SUPFAM" id="SSF52025">
    <property type="entry name" value="PA domain"/>
    <property type="match status" value="1"/>
</dbReference>
<dbReference type="Proteomes" id="UP000829720">
    <property type="component" value="Unassembled WGS sequence"/>
</dbReference>
<name>A0A8T3D1M2_9TELE</name>
<dbReference type="SUPFAM" id="SSF47672">
    <property type="entry name" value="Transferrin receptor-like dimerisation domain"/>
    <property type="match status" value="1"/>
</dbReference>
<gene>
    <name evidence="5" type="ORF">AGOR_G00144840</name>
</gene>
<evidence type="ECO:0000256" key="1">
    <source>
        <dbReference type="ARBA" id="ARBA00005634"/>
    </source>
</evidence>
<evidence type="ECO:0000313" key="5">
    <source>
        <dbReference type="EMBL" id="KAI1891539.1"/>
    </source>
</evidence>
<dbReference type="EMBL" id="JAERUA010000013">
    <property type="protein sequence ID" value="KAI1891539.1"/>
    <property type="molecule type" value="Genomic_DNA"/>
</dbReference>
<keyword evidence="3" id="KW-0812">Transmembrane</keyword>
<feature type="region of interest" description="Disordered" evidence="2">
    <location>
        <begin position="64"/>
        <end position="97"/>
    </location>
</feature>
<dbReference type="PANTHER" id="PTHR10404">
    <property type="entry name" value="N-ACETYLATED-ALPHA-LINKED ACIDIC DIPEPTIDASE"/>
    <property type="match status" value="1"/>
</dbReference>
<reference evidence="5" key="1">
    <citation type="submission" date="2021-01" db="EMBL/GenBank/DDBJ databases">
        <authorList>
            <person name="Zahm M."/>
            <person name="Roques C."/>
            <person name="Cabau C."/>
            <person name="Klopp C."/>
            <person name="Donnadieu C."/>
            <person name="Jouanno E."/>
            <person name="Lampietro C."/>
            <person name="Louis A."/>
            <person name="Herpin A."/>
            <person name="Echchiki A."/>
            <person name="Berthelot C."/>
            <person name="Parey E."/>
            <person name="Roest-Crollius H."/>
            <person name="Braasch I."/>
            <person name="Postlethwait J."/>
            <person name="Bobe J."/>
            <person name="Montfort J."/>
            <person name="Bouchez O."/>
            <person name="Begum T."/>
            <person name="Mejri S."/>
            <person name="Adams A."/>
            <person name="Chen W.-J."/>
            <person name="Guiguen Y."/>
        </authorList>
    </citation>
    <scope>NUCLEOTIDE SEQUENCE</scope>
    <source>
        <tissue evidence="5">Blood</tissue>
    </source>
</reference>
<feature type="transmembrane region" description="Helical" evidence="3">
    <location>
        <begin position="126"/>
        <end position="147"/>
    </location>
</feature>
<dbReference type="PANTHER" id="PTHR10404:SF32">
    <property type="entry name" value="INACTIVE N-ACETYLATED-ALPHA-LINKED ACIDIC DIPEPTIDASE-LIKE PROTEIN 2"/>
    <property type="match status" value="1"/>
</dbReference>
<dbReference type="InterPro" id="IPR039373">
    <property type="entry name" value="Peptidase_M28B"/>
</dbReference>
<dbReference type="FunFam" id="3.40.630.10:FF:000101">
    <property type="entry name" value="N-acetylated alpha-linked acidic dipeptidase like 1"/>
    <property type="match status" value="1"/>
</dbReference>
<dbReference type="InterPro" id="IPR046450">
    <property type="entry name" value="PA_dom_sf"/>
</dbReference>
<dbReference type="InterPro" id="IPR007484">
    <property type="entry name" value="Peptidase_M28"/>
</dbReference>
<dbReference type="Pfam" id="PF04389">
    <property type="entry name" value="Peptidase_M28"/>
    <property type="match status" value="1"/>
</dbReference>
<evidence type="ECO:0000256" key="2">
    <source>
        <dbReference type="SAM" id="MobiDB-lite"/>
    </source>
</evidence>
<comment type="similarity">
    <text evidence="1">Belongs to the peptidase M28 family. M28B subfamily.</text>
</comment>
<dbReference type="Gene3D" id="3.40.630.10">
    <property type="entry name" value="Zn peptidases"/>
    <property type="match status" value="1"/>
</dbReference>
<feature type="region of interest" description="Disordered" evidence="2">
    <location>
        <begin position="1"/>
        <end position="38"/>
    </location>
</feature>
<dbReference type="Gene3D" id="3.50.30.30">
    <property type="match status" value="1"/>
</dbReference>
<dbReference type="AlphaFoldDB" id="A0A8T3D1M2"/>
<organism evidence="5 6">
    <name type="scientific">Albula goreensis</name>
    <dbReference type="NCBI Taxonomy" id="1534307"/>
    <lineage>
        <taxon>Eukaryota</taxon>
        <taxon>Metazoa</taxon>
        <taxon>Chordata</taxon>
        <taxon>Craniata</taxon>
        <taxon>Vertebrata</taxon>
        <taxon>Euteleostomi</taxon>
        <taxon>Actinopterygii</taxon>
        <taxon>Neopterygii</taxon>
        <taxon>Teleostei</taxon>
        <taxon>Albuliformes</taxon>
        <taxon>Albulidae</taxon>
        <taxon>Albula</taxon>
    </lineage>
</organism>
<accession>A0A8T3D1M2</accession>
<dbReference type="SUPFAM" id="SSF53187">
    <property type="entry name" value="Zn-dependent exopeptidases"/>
    <property type="match status" value="1"/>
</dbReference>
<sequence>MGDTQGFHANTALPGKDMAYRKVRAGHGGPLHSQDLDSEELQATALELEWDMEKELEEPGLDRFQLEDGGHHPVGNSSSTADLDMEPIQPSVSPHGRFERLQEDPDYVSHFTRPAPKSQRRGTCPLARYLLLGGGLFILGLIIGRYAHQPNNRTPGPPAVTDLYQKILLDINAEGIRAQIRALSAASVEGESSMARYLLHHWTELGLMDVHMANYSVLMSKAGSSPSTITETASAQCFLPNSKPCDSNSRNSRDQLSSYAAYSAVGTLEAEVVDVQYGSMKDLIQARTATNATRRIAVLKLGQAPFLYTLSLLADAGFGGVLPYVDPCDLPDRPALWDEAFGMSLNPGGDPSTPGYPSIAGSYREHRSNLTSLLVQPISASLARQLLSAGAAEKGGACVSINMPVAAERKTISVSIGTHTTYKTVHNVIGYLRGATNPDRYVLVGGRHDGWYEDTGVVEGLGSAAILSQVITALTTRTTKGWRPDRTIVFCSWGGSAFGSIGSFEWAEDNRLVLESNAVAYVSLHSPVRGRAVLHSMASPSLLQLATDIHKKLSMNCTRGASCRSPNVSSVQSPGDVNFFANHLGIPILEFAFQESRTGENTNFLSEAFFPTNSSAVDTLDPFFNLHEIIAKMTGEAILRLSTDPVLPFYPLDIALDVQNKLKDDKLSTNELLAEAASLRESSTFFQSEMMRPANDPKERDPPHVRMLNDVLQRLERSFIIPHSPPGLYRNLLYTLNGHAQFSILQDSQQAQQQGGANSSLSLILNAINSAERLIRSGLDLFENDPNRAN</sequence>
<comment type="caution">
    <text evidence="5">The sequence shown here is derived from an EMBL/GenBank/DDBJ whole genome shotgun (WGS) entry which is preliminary data.</text>
</comment>
<keyword evidence="6" id="KW-1185">Reference proteome</keyword>
<evidence type="ECO:0000256" key="3">
    <source>
        <dbReference type="SAM" id="Phobius"/>
    </source>
</evidence>
<dbReference type="Gene3D" id="1.20.930.40">
    <property type="entry name" value="Transferrin receptor-like, dimerisation domain"/>
    <property type="match status" value="1"/>
</dbReference>
<dbReference type="OrthoDB" id="5841748at2759"/>
<keyword evidence="3" id="KW-1133">Transmembrane helix</keyword>
<protein>
    <recommendedName>
        <fullName evidence="4">Peptidase M28 domain-containing protein</fullName>
    </recommendedName>
</protein>
<evidence type="ECO:0000313" key="6">
    <source>
        <dbReference type="Proteomes" id="UP000829720"/>
    </source>
</evidence>
<dbReference type="InterPro" id="IPR036757">
    <property type="entry name" value="TFR-like_dimer_dom_sf"/>
</dbReference>
<keyword evidence="3" id="KW-0472">Membrane</keyword>